<feature type="domain" description="SH3" evidence="9">
    <location>
        <begin position="704"/>
        <end position="767"/>
    </location>
</feature>
<dbReference type="Pfam" id="PF00018">
    <property type="entry name" value="SH3_1"/>
    <property type="match status" value="1"/>
</dbReference>
<dbReference type="SUPFAM" id="SSF103657">
    <property type="entry name" value="BAR/IMD domain-like"/>
    <property type="match status" value="1"/>
</dbReference>
<feature type="compositionally biased region" description="Low complexity" evidence="8">
    <location>
        <begin position="577"/>
        <end position="634"/>
    </location>
</feature>
<dbReference type="CDD" id="cd00174">
    <property type="entry name" value="SH3"/>
    <property type="match status" value="1"/>
</dbReference>
<dbReference type="Gene3D" id="1.20.1270.60">
    <property type="entry name" value="Arfaptin homology (AH) domain/BAR domain"/>
    <property type="match status" value="1"/>
</dbReference>
<evidence type="ECO:0000313" key="11">
    <source>
        <dbReference type="EMBL" id="VWP02509.1"/>
    </source>
</evidence>
<keyword evidence="2 6" id="KW-0728">SH3 domain</keyword>
<dbReference type="AlphaFoldDB" id="A0A5K1K7H9"/>
<keyword evidence="3" id="KW-0963">Cytoplasm</keyword>
<protein>
    <submittedName>
        <fullName evidence="11">N/A</fullName>
    </submittedName>
</protein>
<dbReference type="EMBL" id="LR730272">
    <property type="protein sequence ID" value="VWP02509.1"/>
    <property type="molecule type" value="Genomic_DNA"/>
</dbReference>
<dbReference type="SMART" id="SM00326">
    <property type="entry name" value="SH3"/>
    <property type="match status" value="1"/>
</dbReference>
<dbReference type="GO" id="GO:0007010">
    <property type="term" value="P:cytoskeleton organization"/>
    <property type="evidence" value="ECO:0007669"/>
    <property type="project" value="TreeGrafter"/>
</dbReference>
<keyword evidence="7" id="KW-0175">Coiled coil</keyword>
<dbReference type="GO" id="GO:0005543">
    <property type="term" value="F:phospholipid binding"/>
    <property type="evidence" value="ECO:0007669"/>
    <property type="project" value="TreeGrafter"/>
</dbReference>
<dbReference type="InterPro" id="IPR001452">
    <property type="entry name" value="SH3_domain"/>
</dbReference>
<accession>A0A5K1K7H9</accession>
<feature type="compositionally biased region" description="Polar residues" evidence="8">
    <location>
        <begin position="349"/>
        <end position="392"/>
    </location>
</feature>
<evidence type="ECO:0000256" key="4">
    <source>
        <dbReference type="ARBA" id="ARBA00022553"/>
    </source>
</evidence>
<feature type="region of interest" description="Disordered" evidence="8">
    <location>
        <begin position="264"/>
        <end position="701"/>
    </location>
</feature>
<dbReference type="GO" id="GO:0120104">
    <property type="term" value="C:mitotic actomyosin contractile ring, proximal layer"/>
    <property type="evidence" value="ECO:0007669"/>
    <property type="project" value="TreeGrafter"/>
</dbReference>
<organism evidence="11">
    <name type="scientific">Ganoderma boninense</name>
    <dbReference type="NCBI Taxonomy" id="34458"/>
    <lineage>
        <taxon>Eukaryota</taxon>
        <taxon>Fungi</taxon>
        <taxon>Dikarya</taxon>
        <taxon>Basidiomycota</taxon>
        <taxon>Agaricomycotina</taxon>
        <taxon>Agaricomycetes</taxon>
        <taxon>Polyporales</taxon>
        <taxon>Polyporaceae</taxon>
        <taxon>Ganoderma</taxon>
    </lineage>
</organism>
<proteinExistence type="predicted"/>
<evidence type="ECO:0000259" key="9">
    <source>
        <dbReference type="PROSITE" id="PS50002"/>
    </source>
</evidence>
<evidence type="ECO:0000259" key="10">
    <source>
        <dbReference type="PROSITE" id="PS51741"/>
    </source>
</evidence>
<dbReference type="PROSITE" id="PS50002">
    <property type="entry name" value="SH3"/>
    <property type="match status" value="1"/>
</dbReference>
<dbReference type="GO" id="GO:0009898">
    <property type="term" value="C:cytoplasmic side of plasma membrane"/>
    <property type="evidence" value="ECO:0007669"/>
    <property type="project" value="TreeGrafter"/>
</dbReference>
<name>A0A5K1K7H9_9APHY</name>
<evidence type="ECO:0000256" key="3">
    <source>
        <dbReference type="ARBA" id="ARBA00022490"/>
    </source>
</evidence>
<feature type="compositionally biased region" description="Polar residues" evidence="8">
    <location>
        <begin position="202"/>
        <end position="230"/>
    </location>
</feature>
<comment type="subcellular location">
    <subcellularLocation>
        <location evidence="1">Cytoplasm</location>
        <location evidence="1">Cytoskeleton</location>
    </subcellularLocation>
</comment>
<evidence type="ECO:0000256" key="1">
    <source>
        <dbReference type="ARBA" id="ARBA00004245"/>
    </source>
</evidence>
<feature type="compositionally biased region" description="Pro residues" evidence="8">
    <location>
        <begin position="679"/>
        <end position="695"/>
    </location>
</feature>
<dbReference type="InterPro" id="IPR031160">
    <property type="entry name" value="F_BAR_dom"/>
</dbReference>
<gene>
    <name evidence="11" type="primary">I1R980</name>
</gene>
<dbReference type="SUPFAM" id="SSF50044">
    <property type="entry name" value="SH3-domain"/>
    <property type="match status" value="1"/>
</dbReference>
<feature type="region of interest" description="Disordered" evidence="8">
    <location>
        <begin position="150"/>
        <end position="237"/>
    </location>
</feature>
<evidence type="ECO:0000256" key="6">
    <source>
        <dbReference type="PROSITE-ProRule" id="PRU00192"/>
    </source>
</evidence>
<feature type="compositionally biased region" description="Polar residues" evidence="8">
    <location>
        <begin position="176"/>
        <end position="185"/>
    </location>
</feature>
<feature type="compositionally biased region" description="Polar residues" evidence="8">
    <location>
        <begin position="405"/>
        <end position="416"/>
    </location>
</feature>
<sequence>MQSGIEKEFKTKQTQEGYVNRAREKYEGDCVRINSYTAQSTLIQGRDLEKVHMKLERAQQTVQANQRDYANFARLLKDTMQKWEHGWKGFCDTCQDLEEERIEFMKDNMWAYANAVSTVCVSDDESCEKLRLALEQLEVERDMENFVRDYGTGNAIPDPLPSPTTQALTRSRHPLSATSPMQSQPDPEPEPPVDMTGVGASAQASPPQRTGAQSRSSTRAQEYGQQTNADPQADPIDPTAVTMLKVGQNAYEVDLARDPQANGVLSASSNAANPHVGQDDDPLQRQLNDLRNPAGGGSVRRSGQWKPTQSQSTPGGSGLSPPPGAAQRNRDYRNSAEIVVGSYPPPGQPATSRPTSPNITNVHMRPPSQNGLPGPTSTVSVQNVLADYQQSLPGERKSVSRPASRANSISLPQGSSIMDRPLSSESGQAGIGAQGRSTSPQPYLPLARSVSPAMQGPPASNRNSFTRPPATGPVAGAGHARSGSNVRQGSISVPSQPAHQQRPTSPGIGIQLDPSGRVVADDMAAIYPRPTPQHLPAQQQPPFGAPPPVPAAQQQVQRRPSINTGVNGAPYPGGPQYGRPGQAPAPVYGQPPQQQYAPPVQPPQQQQYGAPQVQPGGFQQGYQQQQQQQQQPVYGQPPPGGALVQRGPSVSGYFPQQPPQPQSQALQQQQQQQYRAPSPRAPSPQPPQGGQPPPTGQYTDDGRGVLFYVKAMYNYRATIDEEFDFQEGDIIAVTATPEDGWWSGELLDETRRQPGRHIFPSNFVCLF</sequence>
<evidence type="ECO:0000256" key="2">
    <source>
        <dbReference type="ARBA" id="ARBA00022443"/>
    </source>
</evidence>
<dbReference type="InterPro" id="IPR036028">
    <property type="entry name" value="SH3-like_dom_sf"/>
</dbReference>
<dbReference type="Gene3D" id="2.30.30.40">
    <property type="entry name" value="SH3 Domains"/>
    <property type="match status" value="1"/>
</dbReference>
<evidence type="ECO:0000256" key="5">
    <source>
        <dbReference type="ARBA" id="ARBA00023212"/>
    </source>
</evidence>
<keyword evidence="5" id="KW-0206">Cytoskeleton</keyword>
<evidence type="ECO:0000256" key="7">
    <source>
        <dbReference type="PROSITE-ProRule" id="PRU01077"/>
    </source>
</evidence>
<dbReference type="PANTHER" id="PTHR23065">
    <property type="entry name" value="PROLINE-SERINE-THREONINE PHOSPHATASE INTERACTING PROTEIN 1"/>
    <property type="match status" value="1"/>
</dbReference>
<evidence type="ECO:0000256" key="8">
    <source>
        <dbReference type="SAM" id="MobiDB-lite"/>
    </source>
</evidence>
<dbReference type="InterPro" id="IPR027267">
    <property type="entry name" value="AH/BAR_dom_sf"/>
</dbReference>
<feature type="compositionally biased region" description="Low complexity" evidence="8">
    <location>
        <begin position="662"/>
        <end position="678"/>
    </location>
</feature>
<feature type="compositionally biased region" description="Polar residues" evidence="8">
    <location>
        <begin position="482"/>
        <end position="504"/>
    </location>
</feature>
<feature type="domain" description="F-BAR" evidence="10">
    <location>
        <begin position="1"/>
        <end position="142"/>
    </location>
</feature>
<dbReference type="FunFam" id="2.30.30.40:FF:000312">
    <property type="entry name" value="Related to Cell division control protein 15"/>
    <property type="match status" value="1"/>
</dbReference>
<dbReference type="PROSITE" id="PS51741">
    <property type="entry name" value="F_BAR"/>
    <property type="match status" value="1"/>
</dbReference>
<reference evidence="11" key="1">
    <citation type="submission" date="2019-10" db="EMBL/GenBank/DDBJ databases">
        <authorList>
            <person name="Nor Muhammad N."/>
        </authorList>
    </citation>
    <scope>NUCLEOTIDE SEQUENCE</scope>
</reference>
<dbReference type="PRINTS" id="PR00499">
    <property type="entry name" value="P67PHOX"/>
</dbReference>
<keyword evidence="4" id="KW-0597">Phosphoprotein</keyword>
<dbReference type="PANTHER" id="PTHR23065:SF7">
    <property type="entry name" value="NOSTRIN, ISOFORM H"/>
    <property type="match status" value="1"/>
</dbReference>